<dbReference type="Proteomes" id="UP000325315">
    <property type="component" value="Unassembled WGS sequence"/>
</dbReference>
<dbReference type="InterPro" id="IPR000477">
    <property type="entry name" value="RT_dom"/>
</dbReference>
<reference evidence="3" key="1">
    <citation type="journal article" date="2019" name="Plant Biotechnol. J.">
        <title>Genome sequencing of the Australian wild diploid species Gossypium australe highlights disease resistance and delayed gland morphogenesis.</title>
        <authorList>
            <person name="Cai Y."/>
            <person name="Cai X."/>
            <person name="Wang Q."/>
            <person name="Wang P."/>
            <person name="Zhang Y."/>
            <person name="Cai C."/>
            <person name="Xu Y."/>
            <person name="Wang K."/>
            <person name="Zhou Z."/>
            <person name="Wang C."/>
            <person name="Geng S."/>
            <person name="Li B."/>
            <person name="Dong Q."/>
            <person name="Hou Y."/>
            <person name="Wang H."/>
            <person name="Ai P."/>
            <person name="Liu Z."/>
            <person name="Yi F."/>
            <person name="Sun M."/>
            <person name="An G."/>
            <person name="Cheng J."/>
            <person name="Zhang Y."/>
            <person name="Shi Q."/>
            <person name="Xie Y."/>
            <person name="Shi X."/>
            <person name="Chang Y."/>
            <person name="Huang F."/>
            <person name="Chen Y."/>
            <person name="Hong S."/>
            <person name="Mi L."/>
            <person name="Sun Q."/>
            <person name="Zhang L."/>
            <person name="Zhou B."/>
            <person name="Peng R."/>
            <person name="Zhang X."/>
            <person name="Liu F."/>
        </authorList>
    </citation>
    <scope>NUCLEOTIDE SEQUENCE [LARGE SCALE GENOMIC DNA]</scope>
    <source>
        <strain evidence="3">cv. PA1801</strain>
    </source>
</reference>
<dbReference type="PROSITE" id="PS50878">
    <property type="entry name" value="RT_POL"/>
    <property type="match status" value="1"/>
</dbReference>
<dbReference type="PANTHER" id="PTHR33116">
    <property type="entry name" value="REVERSE TRANSCRIPTASE ZINC-BINDING DOMAIN-CONTAINING PROTEIN-RELATED-RELATED"/>
    <property type="match status" value="1"/>
</dbReference>
<evidence type="ECO:0000259" key="1">
    <source>
        <dbReference type="PROSITE" id="PS50878"/>
    </source>
</evidence>
<sequence>MDGPISERSTRLLKLARGKLGHLYEAEEKYWAQRARTQWLREGDRNTRYFHYGAWHEDKNEICTVAWSYFDDLFKSTVEPDEEFDLHFVPKCITDNMNRNLNREVTDAEILAAFNQMDPRKARGIDGLLGMGDDVLRLFHETLRGTNDVDRINETLLVMIPKIENPCEMTNFHPIRLFIRSSLKYLRTVLANCLKEVLSVCISQNQRAFVPGRMIHDNVLIAHELMHYLRSSKNGPNKGCVVKLDMSKAYDRVEWCFLEKVLLKIGFSCDWVKKFMSCVRTVIYRVKCNMRLTDVIIPERGLCQGDPFIPLPFSLLHGYFISHIKGICASKDGPRINHLFFADDALLFVRNQRSEVEVFNQILEKFEKMFGQSINLENSMVCFSPNTSTSQMATTSGLLKMNVVDKLDGYLGLPIPVGKKKRNAFKSILDRTACRINSWSKRLLSYGSKEIFLKAVIQSIPTYAFSVFFGS</sequence>
<feature type="domain" description="Reverse transcriptase" evidence="1">
    <location>
        <begin position="141"/>
        <end position="415"/>
    </location>
</feature>
<dbReference type="OrthoDB" id="1934719at2759"/>
<gene>
    <name evidence="2" type="ORF">EPI10_004389</name>
</gene>
<proteinExistence type="predicted"/>
<dbReference type="CDD" id="cd01650">
    <property type="entry name" value="RT_nLTR_like"/>
    <property type="match status" value="1"/>
</dbReference>
<evidence type="ECO:0000313" key="2">
    <source>
        <dbReference type="EMBL" id="KAA3482120.1"/>
    </source>
</evidence>
<protein>
    <submittedName>
        <fullName evidence="2">Reverse transcriptase</fullName>
    </submittedName>
</protein>
<keyword evidence="3" id="KW-1185">Reference proteome</keyword>
<accession>A0A5B6WK80</accession>
<keyword evidence="2" id="KW-0695">RNA-directed DNA polymerase</keyword>
<comment type="caution">
    <text evidence="2">The sequence shown here is derived from an EMBL/GenBank/DDBJ whole genome shotgun (WGS) entry which is preliminary data.</text>
</comment>
<keyword evidence="2" id="KW-0548">Nucleotidyltransferase</keyword>
<name>A0A5B6WK80_9ROSI</name>
<dbReference type="AlphaFoldDB" id="A0A5B6WK80"/>
<keyword evidence="2" id="KW-0808">Transferase</keyword>
<dbReference type="PANTHER" id="PTHR33116:SF86">
    <property type="entry name" value="REVERSE TRANSCRIPTASE DOMAIN-CONTAINING PROTEIN"/>
    <property type="match status" value="1"/>
</dbReference>
<organism evidence="2 3">
    <name type="scientific">Gossypium australe</name>
    <dbReference type="NCBI Taxonomy" id="47621"/>
    <lineage>
        <taxon>Eukaryota</taxon>
        <taxon>Viridiplantae</taxon>
        <taxon>Streptophyta</taxon>
        <taxon>Embryophyta</taxon>
        <taxon>Tracheophyta</taxon>
        <taxon>Spermatophyta</taxon>
        <taxon>Magnoliopsida</taxon>
        <taxon>eudicotyledons</taxon>
        <taxon>Gunneridae</taxon>
        <taxon>Pentapetalae</taxon>
        <taxon>rosids</taxon>
        <taxon>malvids</taxon>
        <taxon>Malvales</taxon>
        <taxon>Malvaceae</taxon>
        <taxon>Malvoideae</taxon>
        <taxon>Gossypium</taxon>
    </lineage>
</organism>
<dbReference type="EMBL" id="SMMG02000002">
    <property type="protein sequence ID" value="KAA3482120.1"/>
    <property type="molecule type" value="Genomic_DNA"/>
</dbReference>
<dbReference type="Pfam" id="PF00078">
    <property type="entry name" value="RVT_1"/>
    <property type="match status" value="1"/>
</dbReference>
<evidence type="ECO:0000313" key="3">
    <source>
        <dbReference type="Proteomes" id="UP000325315"/>
    </source>
</evidence>
<dbReference type="GO" id="GO:0003964">
    <property type="term" value="F:RNA-directed DNA polymerase activity"/>
    <property type="evidence" value="ECO:0007669"/>
    <property type="project" value="UniProtKB-KW"/>
</dbReference>